<evidence type="ECO:0000256" key="2">
    <source>
        <dbReference type="SAM" id="SignalP"/>
    </source>
</evidence>
<accession>A0A841K643</accession>
<gene>
    <name evidence="3" type="ORF">HNQ77_004028</name>
</gene>
<dbReference type="InterPro" id="IPR011250">
    <property type="entry name" value="OMP/PagP_B-barrel"/>
</dbReference>
<keyword evidence="2" id="KW-0732">Signal</keyword>
<dbReference type="Proteomes" id="UP000538666">
    <property type="component" value="Unassembled WGS sequence"/>
</dbReference>
<dbReference type="RefSeq" id="WP_050061040.1">
    <property type="nucleotide sequence ID" value="NZ_JACHEK010000008.1"/>
</dbReference>
<feature type="chain" id="PRO_5032666364" description="Outer membrane protein beta-barrel domain-containing protein" evidence="2">
    <location>
        <begin position="34"/>
        <end position="289"/>
    </location>
</feature>
<dbReference type="EMBL" id="JACHEK010000008">
    <property type="protein sequence ID" value="MBB6146058.1"/>
    <property type="molecule type" value="Genomic_DNA"/>
</dbReference>
<reference evidence="3 4" key="1">
    <citation type="submission" date="2020-08" db="EMBL/GenBank/DDBJ databases">
        <title>Genomic Encyclopedia of Type Strains, Phase IV (KMG-IV): sequencing the most valuable type-strain genomes for metagenomic binning, comparative biology and taxonomic classification.</title>
        <authorList>
            <person name="Goeker M."/>
        </authorList>
    </citation>
    <scope>NUCLEOTIDE SEQUENCE [LARGE SCALE GENOMIC DNA]</scope>
    <source>
        <strain evidence="3 4">DSM 103733</strain>
    </source>
</reference>
<organism evidence="3 4">
    <name type="scientific">Silvibacterium bohemicum</name>
    <dbReference type="NCBI Taxonomy" id="1577686"/>
    <lineage>
        <taxon>Bacteria</taxon>
        <taxon>Pseudomonadati</taxon>
        <taxon>Acidobacteriota</taxon>
        <taxon>Terriglobia</taxon>
        <taxon>Terriglobales</taxon>
        <taxon>Acidobacteriaceae</taxon>
        <taxon>Silvibacterium</taxon>
    </lineage>
</organism>
<comment type="caution">
    <text evidence="3">The sequence shown here is derived from an EMBL/GenBank/DDBJ whole genome shotgun (WGS) entry which is preliminary data.</text>
</comment>
<name>A0A841K643_9BACT</name>
<dbReference type="SUPFAM" id="SSF56925">
    <property type="entry name" value="OMPA-like"/>
    <property type="match status" value="1"/>
</dbReference>
<proteinExistence type="predicted"/>
<protein>
    <recommendedName>
        <fullName evidence="5">Outer membrane protein beta-barrel domain-containing protein</fullName>
    </recommendedName>
</protein>
<evidence type="ECO:0000313" key="3">
    <source>
        <dbReference type="EMBL" id="MBB6146058.1"/>
    </source>
</evidence>
<dbReference type="AlphaFoldDB" id="A0A841K643"/>
<evidence type="ECO:0008006" key="5">
    <source>
        <dbReference type="Google" id="ProtNLM"/>
    </source>
</evidence>
<feature type="signal peptide" evidence="2">
    <location>
        <begin position="1"/>
        <end position="33"/>
    </location>
</feature>
<dbReference type="Gene3D" id="2.40.160.20">
    <property type="match status" value="1"/>
</dbReference>
<evidence type="ECO:0000256" key="1">
    <source>
        <dbReference type="SAM" id="MobiDB-lite"/>
    </source>
</evidence>
<evidence type="ECO:0000313" key="4">
    <source>
        <dbReference type="Proteomes" id="UP000538666"/>
    </source>
</evidence>
<sequence>MTENCNFSRTLLRRVATAASVLALAAASYPALAQSDATATDATATDSGHAYSSSTDWKAYLDSGDALDGAAAPTPAPKPGGQYGQSNNHYPGYENRWSHLAFEGGGGFTAPVGNDVRDGYDTWGYNITAGAGWNFTKHFGALLEYQFNRNKIPGATLAAVGAPGGNINTWSFTIDPIFYLPITKKFGGYVTGGGGFYRKVTNFTAPEEEEFCSFFCEIGTENVTIGHFSSNQGGLNLGVGGYWKAFGEDSNAKLYAEARYVWVDSPAATATQNGEGSEGLIPVTFGVRF</sequence>
<keyword evidence="4" id="KW-1185">Reference proteome</keyword>
<feature type="region of interest" description="Disordered" evidence="1">
    <location>
        <begin position="68"/>
        <end position="88"/>
    </location>
</feature>